<dbReference type="Pfam" id="PF07498">
    <property type="entry name" value="Rho_N"/>
    <property type="match status" value="1"/>
</dbReference>
<evidence type="ECO:0000313" key="4">
    <source>
        <dbReference type="Proteomes" id="UP001172457"/>
    </source>
</evidence>
<dbReference type="PANTHER" id="PTHR34449">
    <property type="entry name" value="RHO TERMINATION FACTOR"/>
    <property type="match status" value="1"/>
</dbReference>
<dbReference type="GO" id="GO:0006353">
    <property type="term" value="P:DNA-templated transcription termination"/>
    <property type="evidence" value="ECO:0007669"/>
    <property type="project" value="InterPro"/>
</dbReference>
<dbReference type="AlphaFoldDB" id="A0AA38U6T3"/>
<comment type="caution">
    <text evidence="3">The sequence shown here is derived from an EMBL/GenBank/DDBJ whole genome shotgun (WGS) entry which is preliminary data.</text>
</comment>
<dbReference type="EMBL" id="JARYMX010000001">
    <property type="protein sequence ID" value="KAJ9567166.1"/>
    <property type="molecule type" value="Genomic_DNA"/>
</dbReference>
<feature type="region of interest" description="Disordered" evidence="1">
    <location>
        <begin position="123"/>
        <end position="180"/>
    </location>
</feature>
<dbReference type="InterPro" id="IPR011112">
    <property type="entry name" value="Rho-like_N"/>
</dbReference>
<sequence length="222" mass="24729">MIGKCCGRFAIRRTSGNIREYVDNAVAMINGSFLFTHHNNLQLSFRGDGNRRARPAQRNSESGRSINGDDNKTPQSSPEGTTHNKDEILALFRRIQSSISEETASKGRTNNPSAESVLEVLRQSRKSAKGKTSNREGSIALGERKKEPKKDFESKISRPPSNFVKRSPIPSTPVEEVQDEVKSREALETMKLVALKELAKSRGIKGYSKLKKGELIELLKTM</sequence>
<evidence type="ECO:0000313" key="3">
    <source>
        <dbReference type="EMBL" id="KAJ9567166.1"/>
    </source>
</evidence>
<feature type="domain" description="Rho termination factor-like N-terminal" evidence="2">
    <location>
        <begin position="187"/>
        <end position="220"/>
    </location>
</feature>
<feature type="region of interest" description="Disordered" evidence="1">
    <location>
        <begin position="44"/>
        <end position="85"/>
    </location>
</feature>
<name>A0AA38U6T3_9ASTR</name>
<evidence type="ECO:0000256" key="1">
    <source>
        <dbReference type="SAM" id="MobiDB-lite"/>
    </source>
</evidence>
<evidence type="ECO:0000259" key="2">
    <source>
        <dbReference type="Pfam" id="PF07498"/>
    </source>
</evidence>
<dbReference type="Proteomes" id="UP001172457">
    <property type="component" value="Chromosome 1"/>
</dbReference>
<organism evidence="3 4">
    <name type="scientific">Centaurea solstitialis</name>
    <name type="common">yellow star-thistle</name>
    <dbReference type="NCBI Taxonomy" id="347529"/>
    <lineage>
        <taxon>Eukaryota</taxon>
        <taxon>Viridiplantae</taxon>
        <taxon>Streptophyta</taxon>
        <taxon>Embryophyta</taxon>
        <taxon>Tracheophyta</taxon>
        <taxon>Spermatophyta</taxon>
        <taxon>Magnoliopsida</taxon>
        <taxon>eudicotyledons</taxon>
        <taxon>Gunneridae</taxon>
        <taxon>Pentapetalae</taxon>
        <taxon>asterids</taxon>
        <taxon>campanulids</taxon>
        <taxon>Asterales</taxon>
        <taxon>Asteraceae</taxon>
        <taxon>Carduoideae</taxon>
        <taxon>Cardueae</taxon>
        <taxon>Centaureinae</taxon>
        <taxon>Centaurea</taxon>
    </lineage>
</organism>
<gene>
    <name evidence="3" type="ORF">OSB04_003132</name>
</gene>
<feature type="compositionally biased region" description="Basic and acidic residues" evidence="1">
    <location>
        <begin position="142"/>
        <end position="156"/>
    </location>
</feature>
<dbReference type="Gene3D" id="1.10.720.10">
    <property type="match status" value="1"/>
</dbReference>
<keyword evidence="4" id="KW-1185">Reference proteome</keyword>
<dbReference type="PANTHER" id="PTHR34449:SF2">
    <property type="entry name" value="RHO TERMINATION FACTOR"/>
    <property type="match status" value="1"/>
</dbReference>
<reference evidence="3" key="1">
    <citation type="submission" date="2023-03" db="EMBL/GenBank/DDBJ databases">
        <title>Chromosome-scale reference genome and RAD-based genetic map of yellow starthistle (Centaurea solstitialis) reveal putative structural variation and QTLs associated with invader traits.</title>
        <authorList>
            <person name="Reatini B."/>
            <person name="Cang F.A."/>
            <person name="Jiang Q."/>
            <person name="Mckibben M.T.W."/>
            <person name="Barker M.S."/>
            <person name="Rieseberg L.H."/>
            <person name="Dlugosch K.M."/>
        </authorList>
    </citation>
    <scope>NUCLEOTIDE SEQUENCE</scope>
    <source>
        <strain evidence="3">CAN-66</strain>
        <tissue evidence="3">Leaf</tissue>
    </source>
</reference>
<protein>
    <recommendedName>
        <fullName evidence="2">Rho termination factor-like N-terminal domain-containing protein</fullName>
    </recommendedName>
</protein>
<proteinExistence type="predicted"/>
<accession>A0AA38U6T3</accession>